<dbReference type="UniPathway" id="UPA00035">
    <property type="reaction ID" value="UER00042"/>
</dbReference>
<dbReference type="InterPro" id="IPR023026">
    <property type="entry name" value="Trp_synth_beta/beta-like"/>
</dbReference>
<evidence type="ECO:0000256" key="12">
    <source>
        <dbReference type="ARBA" id="ARBA00023239"/>
    </source>
</evidence>
<dbReference type="Pfam" id="PF00697">
    <property type="entry name" value="PRAI"/>
    <property type="match status" value="1"/>
</dbReference>
<evidence type="ECO:0000256" key="6">
    <source>
        <dbReference type="ARBA" id="ARBA00011270"/>
    </source>
</evidence>
<dbReference type="HAMAP" id="MF_00135">
    <property type="entry name" value="PRAI"/>
    <property type="match status" value="1"/>
</dbReference>
<dbReference type="Pfam" id="PF00291">
    <property type="entry name" value="PALP"/>
    <property type="match status" value="1"/>
</dbReference>
<evidence type="ECO:0000256" key="11">
    <source>
        <dbReference type="ARBA" id="ARBA00023235"/>
    </source>
</evidence>
<evidence type="ECO:0000256" key="7">
    <source>
        <dbReference type="ARBA" id="ARBA00022605"/>
    </source>
</evidence>
<keyword evidence="10 15" id="KW-0057">Aromatic amino acid biosynthesis</keyword>
<reference evidence="18 19" key="1">
    <citation type="submission" date="2018-06" db="EMBL/GenBank/DDBJ databases">
        <title>The draft genome sequences of strains SCU63 and S1.</title>
        <authorList>
            <person name="Gan L."/>
        </authorList>
    </citation>
    <scope>NUCLEOTIDE SEQUENCE [LARGE SCALE GENOMIC DNA]</scope>
    <source>
        <strain evidence="18 19">SCU63</strain>
    </source>
</reference>
<evidence type="ECO:0000256" key="8">
    <source>
        <dbReference type="ARBA" id="ARBA00022822"/>
    </source>
</evidence>
<comment type="cofactor">
    <cofactor evidence="1 14">
        <name>pyridoxal 5'-phosphate</name>
        <dbReference type="ChEBI" id="CHEBI:597326"/>
    </cofactor>
</comment>
<evidence type="ECO:0000313" key="19">
    <source>
        <dbReference type="Proteomes" id="UP000251002"/>
    </source>
</evidence>
<dbReference type="InterPro" id="IPR006653">
    <property type="entry name" value="Trp_synth_b_CS"/>
</dbReference>
<dbReference type="PROSITE" id="PS00168">
    <property type="entry name" value="TRP_SYNTHASE_BETA"/>
    <property type="match status" value="1"/>
</dbReference>
<dbReference type="Proteomes" id="UP000251002">
    <property type="component" value="Unassembled WGS sequence"/>
</dbReference>
<dbReference type="NCBIfam" id="NF002300">
    <property type="entry name" value="PRK01222.1-7"/>
    <property type="match status" value="1"/>
</dbReference>
<protein>
    <recommendedName>
        <fullName evidence="14 15">Multifunctional fusion protein</fullName>
    </recommendedName>
    <domain>
        <recommendedName>
            <fullName evidence="15">N-(5'-phosphoribosyl)anthranilate isomerase</fullName>
            <shortName evidence="15">PRAI</shortName>
            <ecNumber evidence="15">5.3.1.24</ecNumber>
        </recommendedName>
    </domain>
    <domain>
        <recommendedName>
            <fullName evidence="14">Tryptophan synthase beta chain</fullName>
            <ecNumber evidence="14">4.2.1.20</ecNumber>
        </recommendedName>
    </domain>
</protein>
<dbReference type="EC" id="5.3.1.24" evidence="15"/>
<dbReference type="CDD" id="cd06446">
    <property type="entry name" value="Trp-synth_B"/>
    <property type="match status" value="1"/>
</dbReference>
<evidence type="ECO:0000259" key="16">
    <source>
        <dbReference type="Pfam" id="PF00291"/>
    </source>
</evidence>
<proteinExistence type="inferred from homology"/>
<gene>
    <name evidence="14" type="primary">trpB</name>
    <name evidence="15" type="synonym">trpF</name>
    <name evidence="18" type="ORF">DP120_13010</name>
</gene>
<dbReference type="GO" id="GO:0004640">
    <property type="term" value="F:phosphoribosylanthranilate isomerase activity"/>
    <property type="evidence" value="ECO:0007669"/>
    <property type="project" value="UniProtKB-UniRule"/>
</dbReference>
<comment type="function">
    <text evidence="2 14">The beta subunit is responsible for the synthesis of L-tryptophan from indole and L-serine.</text>
</comment>
<evidence type="ECO:0000313" key="18">
    <source>
        <dbReference type="EMBL" id="RAZ75716.1"/>
    </source>
</evidence>
<keyword evidence="9 14" id="KW-0663">Pyridoxal phosphate</keyword>
<evidence type="ECO:0000256" key="15">
    <source>
        <dbReference type="HAMAP-Rule" id="MF_00135"/>
    </source>
</evidence>
<evidence type="ECO:0000256" key="10">
    <source>
        <dbReference type="ARBA" id="ARBA00023141"/>
    </source>
</evidence>
<dbReference type="EMBL" id="QLZR01000005">
    <property type="protein sequence ID" value="RAZ75716.1"/>
    <property type="molecule type" value="Genomic_DNA"/>
</dbReference>
<feature type="domain" description="Tryptophan synthase beta chain-like PALP" evidence="16">
    <location>
        <begin position="261"/>
        <end position="580"/>
    </location>
</feature>
<dbReference type="EC" id="4.2.1.20" evidence="14"/>
<dbReference type="SUPFAM" id="SSF53686">
    <property type="entry name" value="Tryptophan synthase beta subunit-like PLP-dependent enzymes"/>
    <property type="match status" value="1"/>
</dbReference>
<evidence type="ECO:0000256" key="4">
    <source>
        <dbReference type="ARBA" id="ARBA00004733"/>
    </source>
</evidence>
<comment type="caution">
    <text evidence="18">The sequence shown here is derived from an EMBL/GenBank/DDBJ whole genome shotgun (WGS) entry which is preliminary data.</text>
</comment>
<keyword evidence="19" id="KW-1185">Reference proteome</keyword>
<dbReference type="NCBIfam" id="TIGR00263">
    <property type="entry name" value="trpB"/>
    <property type="match status" value="1"/>
</dbReference>
<name>A0A365KRH4_9BACL</name>
<dbReference type="AlphaFoldDB" id="A0A365KRH4"/>
<comment type="catalytic activity">
    <reaction evidence="15">
        <text>N-(5-phospho-beta-D-ribosyl)anthranilate = 1-(2-carboxyphenylamino)-1-deoxy-D-ribulose 5-phosphate</text>
        <dbReference type="Rhea" id="RHEA:21540"/>
        <dbReference type="ChEBI" id="CHEBI:18277"/>
        <dbReference type="ChEBI" id="CHEBI:58613"/>
        <dbReference type="EC" id="5.3.1.24"/>
    </reaction>
</comment>
<dbReference type="InterPro" id="IPR013785">
    <property type="entry name" value="Aldolase_TIM"/>
</dbReference>
<feature type="domain" description="N-(5'phosphoribosyl) anthranilate isomerase (PRAI)" evidence="17">
    <location>
        <begin position="4"/>
        <end position="195"/>
    </location>
</feature>
<keyword evidence="11 15" id="KW-0413">Isomerase</keyword>
<dbReference type="PANTHER" id="PTHR48077">
    <property type="entry name" value="TRYPTOPHAN SYNTHASE-RELATED"/>
    <property type="match status" value="1"/>
</dbReference>
<dbReference type="InterPro" id="IPR036052">
    <property type="entry name" value="TrpB-like_PALP_sf"/>
</dbReference>
<dbReference type="InterPro" id="IPR006654">
    <property type="entry name" value="Trp_synth_beta"/>
</dbReference>
<dbReference type="HAMAP" id="MF_00133">
    <property type="entry name" value="Trp_synth_beta"/>
    <property type="match status" value="1"/>
</dbReference>
<comment type="catalytic activity">
    <reaction evidence="13 14">
        <text>(1S,2R)-1-C-(indol-3-yl)glycerol 3-phosphate + L-serine = D-glyceraldehyde 3-phosphate + L-tryptophan + H2O</text>
        <dbReference type="Rhea" id="RHEA:10532"/>
        <dbReference type="ChEBI" id="CHEBI:15377"/>
        <dbReference type="ChEBI" id="CHEBI:33384"/>
        <dbReference type="ChEBI" id="CHEBI:57912"/>
        <dbReference type="ChEBI" id="CHEBI:58866"/>
        <dbReference type="ChEBI" id="CHEBI:59776"/>
        <dbReference type="EC" id="4.2.1.20"/>
    </reaction>
</comment>
<sequence>MTKVKICGLQELEHVRAASTADAAGFVFAPSRRRISIEQAAALAAELPESVEKIGVFVNAGLDEVLEAVQKVPLSMVQLHGDETDDFIRSIPVKVVQAFSVRDIEDVKKLERSIADFVLVDAPGIDFRGGSGRTFDWSLLGGASIDPERLIVAGGLDAVNVGQAINSLAPYMVDVSSGVETEGNKDADKIKIFIKTVKGDSMQQTTGTVKETGFFGRFGGQFVPETLMKAVKELEAAYTEAKDDADFQADYHKYLKEYVGREQPLTYAARLTEAWGGPKVYLKREDLNHTGAHKINNAIGQALLAIRMGKRKIVAETGAGQHGVATATICALLDLECVVFMGEEDIRRQQLNVFRMKLLGAKVESVTKGSATLKDAVNEALRYWVTNVEDTHYLIGSALGPHPFPTMVRDFQSVIGRETREQILDKEGRLPDVILACVGGGSNAIGMFHPFVEDESVRLIGVEAAGEGVDTARHAATLTKGTEGVLHGAYMKLLQDENGQVQEAHSISAGLDYPGVGPEHVHLEDIGRVEYKAVTDEEALASVIKLSRLEGIIPALESAHAVAEAEKTAAAMGSDEILIICVSGRGDKDMATYAEKLEGLA</sequence>
<comment type="subunit">
    <text evidence="6 14">Tetramer of two alpha and two beta chains.</text>
</comment>
<dbReference type="SUPFAM" id="SSF51366">
    <property type="entry name" value="Ribulose-phoshate binding barrel"/>
    <property type="match status" value="1"/>
</dbReference>
<dbReference type="InterPro" id="IPR001240">
    <property type="entry name" value="PRAI_dom"/>
</dbReference>
<dbReference type="FunFam" id="3.40.50.1100:FF:000001">
    <property type="entry name" value="Tryptophan synthase beta chain"/>
    <property type="match status" value="1"/>
</dbReference>
<feature type="modified residue" description="N6-(pyridoxal phosphate)lysine" evidence="14">
    <location>
        <position position="294"/>
    </location>
</feature>
<accession>A0A365KRH4</accession>
<dbReference type="CDD" id="cd00405">
    <property type="entry name" value="PRAI"/>
    <property type="match status" value="1"/>
</dbReference>
<comment type="pathway">
    <text evidence="4 14">Amino-acid biosynthesis; L-tryptophan biosynthesis; L-tryptophan from chorismate: step 5/5.</text>
</comment>
<keyword evidence="8 15" id="KW-0822">Tryptophan biosynthesis</keyword>
<keyword evidence="7 15" id="KW-0028">Amino-acid biosynthesis</keyword>
<evidence type="ECO:0000256" key="14">
    <source>
        <dbReference type="HAMAP-Rule" id="MF_00133"/>
    </source>
</evidence>
<evidence type="ECO:0000256" key="13">
    <source>
        <dbReference type="ARBA" id="ARBA00049047"/>
    </source>
</evidence>
<dbReference type="Gene3D" id="3.20.20.70">
    <property type="entry name" value="Aldolase class I"/>
    <property type="match status" value="1"/>
</dbReference>
<dbReference type="RefSeq" id="WP_112224110.1">
    <property type="nucleotide sequence ID" value="NZ_CP047673.1"/>
</dbReference>
<dbReference type="InterPro" id="IPR001926">
    <property type="entry name" value="TrpB-like_PALP"/>
</dbReference>
<dbReference type="GO" id="GO:0004834">
    <property type="term" value="F:tryptophan synthase activity"/>
    <property type="evidence" value="ECO:0007669"/>
    <property type="project" value="UniProtKB-UniRule"/>
</dbReference>
<evidence type="ECO:0000256" key="5">
    <source>
        <dbReference type="ARBA" id="ARBA00009982"/>
    </source>
</evidence>
<evidence type="ECO:0000256" key="9">
    <source>
        <dbReference type="ARBA" id="ARBA00022898"/>
    </source>
</evidence>
<keyword evidence="12 14" id="KW-0456">Lyase</keyword>
<dbReference type="FunFam" id="3.40.50.1100:FF:000004">
    <property type="entry name" value="Tryptophan synthase beta chain"/>
    <property type="match status" value="1"/>
</dbReference>
<comment type="similarity">
    <text evidence="15">Belongs to the TrpF family.</text>
</comment>
<dbReference type="PANTHER" id="PTHR48077:SF3">
    <property type="entry name" value="TRYPTOPHAN SYNTHASE"/>
    <property type="match status" value="1"/>
</dbReference>
<dbReference type="Gene3D" id="3.40.50.1100">
    <property type="match status" value="2"/>
</dbReference>
<comment type="similarity">
    <text evidence="5 14">Belongs to the TrpB family.</text>
</comment>
<dbReference type="GO" id="GO:0005737">
    <property type="term" value="C:cytoplasm"/>
    <property type="evidence" value="ECO:0007669"/>
    <property type="project" value="TreeGrafter"/>
</dbReference>
<dbReference type="InterPro" id="IPR011060">
    <property type="entry name" value="RibuloseP-bd_barrel"/>
</dbReference>
<comment type="pathway">
    <text evidence="3 15">Amino-acid biosynthesis; L-tryptophan biosynthesis; L-tryptophan from chorismate: step 3/5.</text>
</comment>
<organism evidence="18 19">
    <name type="scientific">Planococcus halotolerans</name>
    <dbReference type="NCBI Taxonomy" id="2233542"/>
    <lineage>
        <taxon>Bacteria</taxon>
        <taxon>Bacillati</taxon>
        <taxon>Bacillota</taxon>
        <taxon>Bacilli</taxon>
        <taxon>Bacillales</taxon>
        <taxon>Caryophanaceae</taxon>
        <taxon>Planococcus</taxon>
    </lineage>
</organism>
<evidence type="ECO:0000256" key="1">
    <source>
        <dbReference type="ARBA" id="ARBA00001933"/>
    </source>
</evidence>
<evidence type="ECO:0000256" key="2">
    <source>
        <dbReference type="ARBA" id="ARBA00002786"/>
    </source>
</evidence>
<evidence type="ECO:0000259" key="17">
    <source>
        <dbReference type="Pfam" id="PF00697"/>
    </source>
</evidence>
<evidence type="ECO:0000256" key="3">
    <source>
        <dbReference type="ARBA" id="ARBA00004664"/>
    </source>
</evidence>